<reference evidence="1 2" key="1">
    <citation type="journal article" date="2024" name="Ann. Entomol. Soc. Am.">
        <title>Genomic analyses of the southern and eastern yellowjacket wasps (Hymenoptera: Vespidae) reveal evolutionary signatures of social life.</title>
        <authorList>
            <person name="Catto M.A."/>
            <person name="Caine P.B."/>
            <person name="Orr S.E."/>
            <person name="Hunt B.G."/>
            <person name="Goodisman M.A.D."/>
        </authorList>
    </citation>
    <scope>NUCLEOTIDE SEQUENCE [LARGE SCALE GENOMIC DNA]</scope>
    <source>
        <strain evidence="1">232</strain>
        <tissue evidence="1">Head and thorax</tissue>
    </source>
</reference>
<keyword evidence="2" id="KW-1185">Reference proteome</keyword>
<dbReference type="AlphaFoldDB" id="A0ABD2CYZ2"/>
<evidence type="ECO:0000313" key="2">
    <source>
        <dbReference type="Proteomes" id="UP001607303"/>
    </source>
</evidence>
<accession>A0ABD2CYZ2</accession>
<protein>
    <submittedName>
        <fullName evidence="1">Uncharacterized protein</fullName>
    </submittedName>
</protein>
<name>A0ABD2CYZ2_VESMC</name>
<evidence type="ECO:0000313" key="1">
    <source>
        <dbReference type="EMBL" id="KAL2750256.1"/>
    </source>
</evidence>
<organism evidence="1 2">
    <name type="scientific">Vespula maculifrons</name>
    <name type="common">Eastern yellow jacket</name>
    <name type="synonym">Wasp</name>
    <dbReference type="NCBI Taxonomy" id="7453"/>
    <lineage>
        <taxon>Eukaryota</taxon>
        <taxon>Metazoa</taxon>
        <taxon>Ecdysozoa</taxon>
        <taxon>Arthropoda</taxon>
        <taxon>Hexapoda</taxon>
        <taxon>Insecta</taxon>
        <taxon>Pterygota</taxon>
        <taxon>Neoptera</taxon>
        <taxon>Endopterygota</taxon>
        <taxon>Hymenoptera</taxon>
        <taxon>Apocrita</taxon>
        <taxon>Aculeata</taxon>
        <taxon>Vespoidea</taxon>
        <taxon>Vespidae</taxon>
        <taxon>Vespinae</taxon>
        <taxon>Vespula</taxon>
    </lineage>
</organism>
<comment type="caution">
    <text evidence="1">The sequence shown here is derived from an EMBL/GenBank/DDBJ whole genome shotgun (WGS) entry which is preliminary data.</text>
</comment>
<dbReference type="EMBL" id="JAYRBN010000020">
    <property type="protein sequence ID" value="KAL2750256.1"/>
    <property type="molecule type" value="Genomic_DNA"/>
</dbReference>
<sequence length="174" mass="20585">MKERSFVYKKITSRNLYGFHLFVPSKEFNAAGKLENYIHRNNIYFNAMGEIGNVKENPGAIYKDSKKEDLLIDVEEEKKEKADKGDEDVQGECKDYLSTLAHDLMEDRFYLDIEEKTENDIENRNDYENGRFNHALKNELIKIEIKLRFTDLFHIYVTLTSLFHQIKLSNHLLK</sequence>
<dbReference type="Proteomes" id="UP001607303">
    <property type="component" value="Unassembled WGS sequence"/>
</dbReference>
<proteinExistence type="predicted"/>
<gene>
    <name evidence="1" type="ORF">V1477_001499</name>
</gene>